<keyword evidence="5" id="KW-1185">Reference proteome</keyword>
<feature type="signal peptide" evidence="2">
    <location>
        <begin position="1"/>
        <end position="25"/>
    </location>
</feature>
<proteinExistence type="predicted"/>
<evidence type="ECO:0000313" key="5">
    <source>
        <dbReference type="Proteomes" id="UP000051086"/>
    </source>
</evidence>
<dbReference type="Proteomes" id="UP000051086">
    <property type="component" value="Unassembled WGS sequence"/>
</dbReference>
<reference evidence="4 6" key="2">
    <citation type="submission" date="2015-09" db="EMBL/GenBank/DDBJ databases">
        <authorList>
            <consortium name="Swine Surveillance"/>
        </authorList>
    </citation>
    <scope>NUCLEOTIDE SEQUENCE [LARGE SCALE GENOMIC DNA]</scope>
    <source>
        <strain evidence="4 6">5120</strain>
    </source>
</reference>
<keyword evidence="2" id="KW-0732">Signal</keyword>
<name>A0A0P1FPB8_9RHOB</name>
<evidence type="ECO:0000313" key="4">
    <source>
        <dbReference type="EMBL" id="CUH73020.1"/>
    </source>
</evidence>
<dbReference type="EMBL" id="CYSB01000040">
    <property type="protein sequence ID" value="CUH69617.1"/>
    <property type="molecule type" value="Genomic_DNA"/>
</dbReference>
<reference evidence="3 5" key="1">
    <citation type="submission" date="2015-09" db="EMBL/GenBank/DDBJ databases">
        <authorList>
            <person name="Rodrigo-Torres L."/>
            <person name="Arahal D.R."/>
        </authorList>
    </citation>
    <scope>NUCLEOTIDE SEQUENCE [LARGE SCALE GENOMIC DNA]</scope>
    <source>
        <strain evidence="3 5">CECT 5118</strain>
    </source>
</reference>
<evidence type="ECO:0000313" key="3">
    <source>
        <dbReference type="EMBL" id="CUH69617.1"/>
    </source>
</evidence>
<dbReference type="RefSeq" id="WP_058244178.1">
    <property type="nucleotide sequence ID" value="NZ_CYSB01000040.1"/>
</dbReference>
<sequence length="134" mass="14645">MSFFRTRHRPMLLCAAIAVTLLALAHSTMPSVYVWHIAAAFAVAMNLNYVIEAIARQRFVRTEIWFAVGVTALALIGLFTTPLLVIAALLLHAVWDVAKHLGIGVPFSSQFTLGCFAVCLAYSGALLFHWVGLT</sequence>
<evidence type="ECO:0000256" key="2">
    <source>
        <dbReference type="SAM" id="SignalP"/>
    </source>
</evidence>
<feature type="transmembrane region" description="Helical" evidence="1">
    <location>
        <begin position="111"/>
        <end position="133"/>
    </location>
</feature>
<organism evidence="4 6">
    <name type="scientific">Thalassovita autumnalis</name>
    <dbReference type="NCBI Taxonomy" id="2072972"/>
    <lineage>
        <taxon>Bacteria</taxon>
        <taxon>Pseudomonadati</taxon>
        <taxon>Pseudomonadota</taxon>
        <taxon>Alphaproteobacteria</taxon>
        <taxon>Rhodobacterales</taxon>
        <taxon>Roseobacteraceae</taxon>
        <taxon>Thalassovita</taxon>
    </lineage>
</organism>
<evidence type="ECO:0000313" key="6">
    <source>
        <dbReference type="Proteomes" id="UP000051887"/>
    </source>
</evidence>
<feature type="transmembrane region" description="Helical" evidence="1">
    <location>
        <begin position="37"/>
        <end position="55"/>
    </location>
</feature>
<dbReference type="EMBL" id="CYSC01000035">
    <property type="protein sequence ID" value="CUH73020.1"/>
    <property type="molecule type" value="Genomic_DNA"/>
</dbReference>
<keyword evidence="1" id="KW-0812">Transmembrane</keyword>
<dbReference type="Proteomes" id="UP000051887">
    <property type="component" value="Unassembled WGS sequence"/>
</dbReference>
<accession>A0A0P1FPB8</accession>
<protein>
    <recommendedName>
        <fullName evidence="7">Cytidylyltransferase family protein</fullName>
    </recommendedName>
</protein>
<feature type="chain" id="PRO_5009792478" description="Cytidylyltransferase family protein" evidence="2">
    <location>
        <begin position="26"/>
        <end position="134"/>
    </location>
</feature>
<keyword evidence="1" id="KW-0472">Membrane</keyword>
<feature type="transmembrane region" description="Helical" evidence="1">
    <location>
        <begin position="64"/>
        <end position="91"/>
    </location>
</feature>
<dbReference type="OrthoDB" id="7861597at2"/>
<evidence type="ECO:0000256" key="1">
    <source>
        <dbReference type="SAM" id="Phobius"/>
    </source>
</evidence>
<gene>
    <name evidence="3" type="ORF">TL5118_03586</name>
    <name evidence="4" type="ORF">TL5120_02826</name>
</gene>
<dbReference type="AlphaFoldDB" id="A0A0P1FPB8"/>
<evidence type="ECO:0008006" key="7">
    <source>
        <dbReference type="Google" id="ProtNLM"/>
    </source>
</evidence>
<keyword evidence="1" id="KW-1133">Transmembrane helix</keyword>